<evidence type="ECO:0000313" key="7">
    <source>
        <dbReference type="Proteomes" id="UP000298049"/>
    </source>
</evidence>
<dbReference type="FunFam" id="3.40.50.1100:FF:000005">
    <property type="entry name" value="Threonine dehydratase catabolic"/>
    <property type="match status" value="1"/>
</dbReference>
<evidence type="ECO:0000259" key="5">
    <source>
        <dbReference type="Pfam" id="PF00291"/>
    </source>
</evidence>
<name>A0A4P7XEN0_9ALTE</name>
<dbReference type="KEGG" id="hmi:soil367_04930"/>
<dbReference type="OrthoDB" id="9811476at2"/>
<dbReference type="RefSeq" id="WP_136547489.1">
    <property type="nucleotide sequence ID" value="NZ_CP031093.1"/>
</dbReference>
<evidence type="ECO:0000256" key="2">
    <source>
        <dbReference type="ARBA" id="ARBA00010869"/>
    </source>
</evidence>
<dbReference type="InterPro" id="IPR000634">
    <property type="entry name" value="Ser/Thr_deHydtase_PyrdxlP-BS"/>
</dbReference>
<dbReference type="Pfam" id="PF00291">
    <property type="entry name" value="PALP"/>
    <property type="match status" value="1"/>
</dbReference>
<dbReference type="GO" id="GO:0006567">
    <property type="term" value="P:L-threonine catabolic process"/>
    <property type="evidence" value="ECO:0007669"/>
    <property type="project" value="TreeGrafter"/>
</dbReference>
<dbReference type="EMBL" id="CP031093">
    <property type="protein sequence ID" value="QCF25326.1"/>
    <property type="molecule type" value="Genomic_DNA"/>
</dbReference>
<keyword evidence="3" id="KW-0663">Pyridoxal phosphate</keyword>
<keyword evidence="7" id="KW-1185">Reference proteome</keyword>
<dbReference type="InterPro" id="IPR050147">
    <property type="entry name" value="Ser/Thr_Dehydratase"/>
</dbReference>
<dbReference type="GO" id="GO:0006565">
    <property type="term" value="P:L-serine catabolic process"/>
    <property type="evidence" value="ECO:0007669"/>
    <property type="project" value="TreeGrafter"/>
</dbReference>
<protein>
    <submittedName>
        <fullName evidence="6">Threonine/serine dehydratase</fullName>
    </submittedName>
</protein>
<dbReference type="AlphaFoldDB" id="A0A4P7XEN0"/>
<dbReference type="Proteomes" id="UP000298049">
    <property type="component" value="Chromosome"/>
</dbReference>
<dbReference type="InterPro" id="IPR036052">
    <property type="entry name" value="TrpB-like_PALP_sf"/>
</dbReference>
<gene>
    <name evidence="6" type="ORF">soil367_04930</name>
</gene>
<organism evidence="6 7">
    <name type="scientific">Hydrocarboniclastica marina</name>
    <dbReference type="NCBI Taxonomy" id="2259620"/>
    <lineage>
        <taxon>Bacteria</taxon>
        <taxon>Pseudomonadati</taxon>
        <taxon>Pseudomonadota</taxon>
        <taxon>Gammaproteobacteria</taxon>
        <taxon>Alteromonadales</taxon>
        <taxon>Alteromonadaceae</taxon>
        <taxon>Hydrocarboniclastica</taxon>
    </lineage>
</organism>
<comment type="cofactor">
    <cofactor evidence="1">
        <name>pyridoxal 5'-phosphate</name>
        <dbReference type="ChEBI" id="CHEBI:597326"/>
    </cofactor>
</comment>
<evidence type="ECO:0000313" key="6">
    <source>
        <dbReference type="EMBL" id="QCF25326.1"/>
    </source>
</evidence>
<dbReference type="PANTHER" id="PTHR48078">
    <property type="entry name" value="THREONINE DEHYDRATASE, MITOCHONDRIAL-RELATED"/>
    <property type="match status" value="1"/>
</dbReference>
<dbReference type="PANTHER" id="PTHR48078:SF6">
    <property type="entry name" value="L-THREONINE DEHYDRATASE CATABOLIC TDCB"/>
    <property type="match status" value="1"/>
</dbReference>
<dbReference type="GO" id="GO:0030170">
    <property type="term" value="F:pyridoxal phosphate binding"/>
    <property type="evidence" value="ECO:0007669"/>
    <property type="project" value="InterPro"/>
</dbReference>
<accession>A0A4P7XEN0</accession>
<dbReference type="CDD" id="cd01562">
    <property type="entry name" value="Thr-dehyd"/>
    <property type="match status" value="1"/>
</dbReference>
<dbReference type="GO" id="GO:0009097">
    <property type="term" value="P:isoleucine biosynthetic process"/>
    <property type="evidence" value="ECO:0007669"/>
    <property type="project" value="TreeGrafter"/>
</dbReference>
<evidence type="ECO:0000256" key="4">
    <source>
        <dbReference type="ARBA" id="ARBA00023239"/>
    </source>
</evidence>
<dbReference type="InterPro" id="IPR001926">
    <property type="entry name" value="TrpB-like_PALP"/>
</dbReference>
<proteinExistence type="inferred from homology"/>
<dbReference type="Gene3D" id="3.40.50.1100">
    <property type="match status" value="2"/>
</dbReference>
<evidence type="ECO:0000256" key="1">
    <source>
        <dbReference type="ARBA" id="ARBA00001933"/>
    </source>
</evidence>
<keyword evidence="4" id="KW-0456">Lyase</keyword>
<dbReference type="PROSITE" id="PS00165">
    <property type="entry name" value="DEHYDRATASE_SER_THR"/>
    <property type="match status" value="1"/>
</dbReference>
<reference evidence="6 7" key="1">
    <citation type="submission" date="2018-07" db="EMBL/GenBank/DDBJ databases">
        <title>Marsedoiliclastica nanhaica gen. nov. sp. nov., a novel marine hydrocarbonoclastic bacterium isolated from an in-situ enriched hydrocarbon-degrading consortium in deep-sea sediment.</title>
        <authorList>
            <person name="Dong C."/>
            <person name="Ma T."/>
            <person name="Liu R."/>
            <person name="Shao Z."/>
        </authorList>
    </citation>
    <scope>NUCLEOTIDE SEQUENCE [LARGE SCALE GENOMIC DNA]</scope>
    <source>
        <strain evidence="7">soil36-7</strain>
    </source>
</reference>
<dbReference type="GO" id="GO:0004794">
    <property type="term" value="F:threonine deaminase activity"/>
    <property type="evidence" value="ECO:0007669"/>
    <property type="project" value="TreeGrafter"/>
</dbReference>
<dbReference type="GO" id="GO:0003941">
    <property type="term" value="F:L-serine ammonia-lyase activity"/>
    <property type="evidence" value="ECO:0007669"/>
    <property type="project" value="TreeGrafter"/>
</dbReference>
<evidence type="ECO:0000256" key="3">
    <source>
        <dbReference type="ARBA" id="ARBA00022898"/>
    </source>
</evidence>
<dbReference type="SUPFAM" id="SSF53686">
    <property type="entry name" value="Tryptophan synthase beta subunit-like PLP-dependent enzymes"/>
    <property type="match status" value="1"/>
</dbReference>
<feature type="domain" description="Tryptophan synthase beta chain-like PALP" evidence="5">
    <location>
        <begin position="26"/>
        <end position="312"/>
    </location>
</feature>
<sequence length="327" mass="34378">MATTVSSHPTPDLTTIEQAEARIRHRIVETPALFAHDLSDYVGHPLWLKAENLQRTGSFKARGACNWISTATPDELAQGLVTVSAGNHALALAWACQDVDTSLTVVMPANASPIKVKGTRELGAEVRLEGDINQAVDLCRHLQQTQNRCLVHPYNDARVMAGQGTVALELVRQIPDFARVLCPVGGGGLISGIGIVLKAIRPDVTLIGVEPAGAATLANAWDKGRADAALASVETIAGSLAPAIVGPLTYAVSRRVVDQLVQVPEGAIAEATCLLMTKARLYCETGAAVGLAAVIAGVIPRSEAPTVLLLTGGNMDLQQVEFLSRIP</sequence>
<comment type="similarity">
    <text evidence="2">Belongs to the serine/threonine dehydratase family.</text>
</comment>